<proteinExistence type="predicted"/>
<evidence type="ECO:0000313" key="3">
    <source>
        <dbReference type="Proteomes" id="UP000248553"/>
    </source>
</evidence>
<dbReference type="Gene3D" id="1.10.1040.10">
    <property type="entry name" value="N-(1-d-carboxylethyl)-l-norvaline Dehydrogenase, domain 2"/>
    <property type="match status" value="1"/>
</dbReference>
<comment type="caution">
    <text evidence="2">The sequence shown here is derived from an EMBL/GenBank/DDBJ whole genome shotgun (WGS) entry which is preliminary data.</text>
</comment>
<dbReference type="Proteomes" id="UP000248553">
    <property type="component" value="Unassembled WGS sequence"/>
</dbReference>
<dbReference type="InterPro" id="IPR013328">
    <property type="entry name" value="6PGD_dom2"/>
</dbReference>
<evidence type="ECO:0000313" key="2">
    <source>
        <dbReference type="EMBL" id="RAK64530.1"/>
    </source>
</evidence>
<reference evidence="3" key="1">
    <citation type="submission" date="2018-05" db="EMBL/GenBank/DDBJ databases">
        <authorList>
            <person name="Nie L."/>
        </authorList>
    </citation>
    <scope>NUCLEOTIDE SEQUENCE [LARGE SCALE GENOMIC DNA]</scope>
    <source>
        <strain evidence="3">NL</strain>
    </source>
</reference>
<dbReference type="OrthoDB" id="2986269at2"/>
<dbReference type="GO" id="GO:0006631">
    <property type="term" value="P:fatty acid metabolic process"/>
    <property type="evidence" value="ECO:0007669"/>
    <property type="project" value="InterPro"/>
</dbReference>
<dbReference type="Pfam" id="PF00725">
    <property type="entry name" value="3HCDH"/>
    <property type="match status" value="1"/>
</dbReference>
<evidence type="ECO:0000259" key="1">
    <source>
        <dbReference type="Pfam" id="PF00725"/>
    </source>
</evidence>
<sequence>MHLLILDGAHLEAEFRRKFGLAHQYSFVPATAGRLVDEIEEAMPLLDDALPTADVVFDFGNYGPLYEEKEGIVAFVEAATESLAGRFGSAAPSYLVFGFCGLPTLLDRPLLEVSLYHDSDSDQLADICARLDTAHCLVADRVGLFTPRLLALSVNEACFALQEGVASPPAAGQALQAVFANLFVQANAVGIGRIHEVLSTLWDDTHDPRYQVCPLLKRMALRGESFEV</sequence>
<dbReference type="AlphaFoldDB" id="A0A328BAP6"/>
<organism evidence="2 3">
    <name type="scientific">Hymenobacter edaphi</name>
    <dbReference type="NCBI Taxonomy" id="2211146"/>
    <lineage>
        <taxon>Bacteria</taxon>
        <taxon>Pseudomonadati</taxon>
        <taxon>Bacteroidota</taxon>
        <taxon>Cytophagia</taxon>
        <taxon>Cytophagales</taxon>
        <taxon>Hymenobacteraceae</taxon>
        <taxon>Hymenobacter</taxon>
    </lineage>
</organism>
<dbReference type="InterPro" id="IPR006108">
    <property type="entry name" value="3HC_DH_C"/>
</dbReference>
<dbReference type="EMBL" id="QHKM01000006">
    <property type="protein sequence ID" value="RAK64530.1"/>
    <property type="molecule type" value="Genomic_DNA"/>
</dbReference>
<gene>
    <name evidence="2" type="ORF">DLM85_17700</name>
</gene>
<feature type="domain" description="3-hydroxyacyl-CoA dehydrogenase C-terminal" evidence="1">
    <location>
        <begin position="143"/>
        <end position="224"/>
    </location>
</feature>
<dbReference type="SUPFAM" id="SSF48179">
    <property type="entry name" value="6-phosphogluconate dehydrogenase C-terminal domain-like"/>
    <property type="match status" value="1"/>
</dbReference>
<dbReference type="GO" id="GO:0016616">
    <property type="term" value="F:oxidoreductase activity, acting on the CH-OH group of donors, NAD or NADP as acceptor"/>
    <property type="evidence" value="ECO:0007669"/>
    <property type="project" value="InterPro"/>
</dbReference>
<dbReference type="InterPro" id="IPR008927">
    <property type="entry name" value="6-PGluconate_DH-like_C_sf"/>
</dbReference>
<dbReference type="RefSeq" id="WP_111479461.1">
    <property type="nucleotide sequence ID" value="NZ_QHKM01000006.1"/>
</dbReference>
<accession>A0A328BAP6</accession>
<name>A0A328BAP6_9BACT</name>
<protein>
    <submittedName>
        <fullName evidence="2">3-hydroxyacyl-CoA dehydrogenase</fullName>
    </submittedName>
</protein>
<keyword evidence="3" id="KW-1185">Reference proteome</keyword>